<dbReference type="SMART" id="SM00387">
    <property type="entry name" value="HATPase_c"/>
    <property type="match status" value="1"/>
</dbReference>
<evidence type="ECO:0000259" key="11">
    <source>
        <dbReference type="PROSITE" id="PS50109"/>
    </source>
</evidence>
<dbReference type="AlphaFoldDB" id="A0A1N7L042"/>
<reference evidence="14" key="1">
    <citation type="submission" date="2017-01" db="EMBL/GenBank/DDBJ databases">
        <authorList>
            <person name="Varghese N."/>
            <person name="Submissions S."/>
        </authorList>
    </citation>
    <scope>NUCLEOTIDE SEQUENCE [LARGE SCALE GENOMIC DNA]</scope>
    <source>
        <strain evidence="14">DSM 22306</strain>
    </source>
</reference>
<dbReference type="GO" id="GO:0005524">
    <property type="term" value="F:ATP binding"/>
    <property type="evidence" value="ECO:0007669"/>
    <property type="project" value="UniProtKB-KW"/>
</dbReference>
<keyword evidence="14" id="KW-1185">Reference proteome</keyword>
<dbReference type="STRING" id="619304.SAMN05421760_103115"/>
<keyword evidence="4" id="KW-0597">Phosphoprotein</keyword>
<dbReference type="SUPFAM" id="SSF55874">
    <property type="entry name" value="ATPase domain of HSP90 chaperone/DNA topoisomerase II/histidine kinase"/>
    <property type="match status" value="1"/>
</dbReference>
<sequence>MNIDRSSVRHLGSLESECAGEEDVPQNPVSSKRLTTKYLWLSLLVALVPLVGFASLYDSYFSQLVARLTEEQLATRMAATQNEFRVFLRERKFELEALADQFDNPEFFTRKGRQEISSELESLLRLQVDARSVYGVVFYDRQGNIAWTFPKERGTAPFSANIANFEGAELIGPTPYSIEQPAWVILRQSLLPHANKDRIGLIIRFNSLTETLRGLDQGNIFRAFLRAGDGNAYDVVGQPVSITQTSTQQSALLPNWSLHVIQIPNLVMSSVERMRYWLIVLMGCTVAGLLWLHMSISQRLNRQVESLIQSVEKVALGDLDTPVTAVQGMEINRLTHAIERMRLQLKTFIRSTLKIERQATLGQLAAGLAHEIRNPLTTIRTTVVALSRRESNPEHREMMAVIEEEIDRVNDVLEHLLNFARPREPHAKRVEALSLLNSISILGGASARNQGIELTTQSPEALQLWVDEGHVRQILMNLIINALQAMSVRGSSICLQAIRHDNEIELSVTDDGQGMSAAIKAHIMEPFYTTKPAGTGLGLATCGTLVNSNGGRMSIDSVENEGTTVTLFFPIAPPIKSNA</sequence>
<evidence type="ECO:0000256" key="6">
    <source>
        <dbReference type="ARBA" id="ARBA00022741"/>
    </source>
</evidence>
<evidence type="ECO:0000256" key="7">
    <source>
        <dbReference type="ARBA" id="ARBA00022777"/>
    </source>
</evidence>
<feature type="transmembrane region" description="Helical" evidence="10">
    <location>
        <begin position="38"/>
        <end position="57"/>
    </location>
</feature>
<evidence type="ECO:0000256" key="2">
    <source>
        <dbReference type="ARBA" id="ARBA00004370"/>
    </source>
</evidence>
<keyword evidence="9" id="KW-0902">Two-component regulatory system</keyword>
<keyword evidence="6" id="KW-0547">Nucleotide-binding</keyword>
<protein>
    <recommendedName>
        <fullName evidence="3">histidine kinase</fullName>
        <ecNumber evidence="3">2.7.13.3</ecNumber>
    </recommendedName>
</protein>
<dbReference type="PANTHER" id="PTHR43065">
    <property type="entry name" value="SENSOR HISTIDINE KINASE"/>
    <property type="match status" value="1"/>
</dbReference>
<dbReference type="SUPFAM" id="SSF47384">
    <property type="entry name" value="Homodimeric domain of signal transducing histidine kinase"/>
    <property type="match status" value="1"/>
</dbReference>
<evidence type="ECO:0000256" key="3">
    <source>
        <dbReference type="ARBA" id="ARBA00012438"/>
    </source>
</evidence>
<comment type="subcellular location">
    <subcellularLocation>
        <location evidence="2">Membrane</location>
    </subcellularLocation>
</comment>
<dbReference type="RefSeq" id="WP_162224941.1">
    <property type="nucleotide sequence ID" value="NZ_FTOE01000003.1"/>
</dbReference>
<dbReference type="InterPro" id="IPR036097">
    <property type="entry name" value="HisK_dim/P_sf"/>
</dbReference>
<dbReference type="PROSITE" id="PS50109">
    <property type="entry name" value="HIS_KIN"/>
    <property type="match status" value="1"/>
</dbReference>
<dbReference type="InterPro" id="IPR003661">
    <property type="entry name" value="HisK_dim/P_dom"/>
</dbReference>
<dbReference type="Pfam" id="PF00672">
    <property type="entry name" value="HAMP"/>
    <property type="match status" value="1"/>
</dbReference>
<dbReference type="PANTHER" id="PTHR43065:SF10">
    <property type="entry name" value="PEROXIDE STRESS-ACTIVATED HISTIDINE KINASE MAK3"/>
    <property type="match status" value="1"/>
</dbReference>
<dbReference type="Proteomes" id="UP000185999">
    <property type="component" value="Unassembled WGS sequence"/>
</dbReference>
<dbReference type="InterPro" id="IPR005467">
    <property type="entry name" value="His_kinase_dom"/>
</dbReference>
<dbReference type="InterPro" id="IPR036890">
    <property type="entry name" value="HATPase_C_sf"/>
</dbReference>
<evidence type="ECO:0000313" key="13">
    <source>
        <dbReference type="EMBL" id="SIS67252.1"/>
    </source>
</evidence>
<accession>A0A1N7L042</accession>
<dbReference type="SMART" id="SM00304">
    <property type="entry name" value="HAMP"/>
    <property type="match status" value="1"/>
</dbReference>
<comment type="catalytic activity">
    <reaction evidence="1">
        <text>ATP + protein L-histidine = ADP + protein N-phospho-L-histidine.</text>
        <dbReference type="EC" id="2.7.13.3"/>
    </reaction>
</comment>
<organism evidence="13 14">
    <name type="scientific">Neptunomonas antarctica</name>
    <dbReference type="NCBI Taxonomy" id="619304"/>
    <lineage>
        <taxon>Bacteria</taxon>
        <taxon>Pseudomonadati</taxon>
        <taxon>Pseudomonadota</taxon>
        <taxon>Gammaproteobacteria</taxon>
        <taxon>Oceanospirillales</taxon>
        <taxon>Oceanospirillaceae</taxon>
        <taxon>Neptunomonas</taxon>
    </lineage>
</organism>
<dbReference type="Pfam" id="PF00512">
    <property type="entry name" value="HisKA"/>
    <property type="match status" value="1"/>
</dbReference>
<dbReference type="EC" id="2.7.13.3" evidence="3"/>
<dbReference type="EMBL" id="FTOE01000003">
    <property type="protein sequence ID" value="SIS67252.1"/>
    <property type="molecule type" value="Genomic_DNA"/>
</dbReference>
<dbReference type="Pfam" id="PF02518">
    <property type="entry name" value="HATPase_c"/>
    <property type="match status" value="1"/>
</dbReference>
<dbReference type="InterPro" id="IPR004358">
    <property type="entry name" value="Sig_transdc_His_kin-like_C"/>
</dbReference>
<evidence type="ECO:0000259" key="12">
    <source>
        <dbReference type="PROSITE" id="PS50885"/>
    </source>
</evidence>
<dbReference type="GO" id="GO:0016020">
    <property type="term" value="C:membrane"/>
    <property type="evidence" value="ECO:0007669"/>
    <property type="project" value="UniProtKB-SubCell"/>
</dbReference>
<evidence type="ECO:0000256" key="8">
    <source>
        <dbReference type="ARBA" id="ARBA00022840"/>
    </source>
</evidence>
<evidence type="ECO:0000313" key="14">
    <source>
        <dbReference type="Proteomes" id="UP000185999"/>
    </source>
</evidence>
<evidence type="ECO:0000256" key="4">
    <source>
        <dbReference type="ARBA" id="ARBA00022553"/>
    </source>
</evidence>
<dbReference type="InterPro" id="IPR003594">
    <property type="entry name" value="HATPase_dom"/>
</dbReference>
<keyword evidence="10" id="KW-1133">Transmembrane helix</keyword>
<name>A0A1N7L042_9GAMM</name>
<keyword evidence="10" id="KW-0472">Membrane</keyword>
<dbReference type="InterPro" id="IPR003660">
    <property type="entry name" value="HAMP_dom"/>
</dbReference>
<evidence type="ECO:0000256" key="9">
    <source>
        <dbReference type="ARBA" id="ARBA00023012"/>
    </source>
</evidence>
<dbReference type="CDD" id="cd00082">
    <property type="entry name" value="HisKA"/>
    <property type="match status" value="1"/>
</dbReference>
<dbReference type="PRINTS" id="PR00344">
    <property type="entry name" value="BCTRLSENSOR"/>
</dbReference>
<dbReference type="Gene3D" id="6.10.340.10">
    <property type="match status" value="1"/>
</dbReference>
<evidence type="ECO:0000256" key="5">
    <source>
        <dbReference type="ARBA" id="ARBA00022679"/>
    </source>
</evidence>
<keyword evidence="7 13" id="KW-0418">Kinase</keyword>
<keyword evidence="10" id="KW-0812">Transmembrane</keyword>
<feature type="domain" description="HAMP" evidence="12">
    <location>
        <begin position="298"/>
        <end position="350"/>
    </location>
</feature>
<gene>
    <name evidence="13" type="ORF">SAMN05421760_103115</name>
</gene>
<feature type="domain" description="Histidine kinase" evidence="11">
    <location>
        <begin position="367"/>
        <end position="573"/>
    </location>
</feature>
<keyword evidence="5" id="KW-0808">Transferase</keyword>
<evidence type="ECO:0000256" key="1">
    <source>
        <dbReference type="ARBA" id="ARBA00000085"/>
    </source>
</evidence>
<dbReference type="SMART" id="SM00388">
    <property type="entry name" value="HisKA"/>
    <property type="match status" value="1"/>
</dbReference>
<dbReference type="Gene3D" id="1.10.287.130">
    <property type="match status" value="1"/>
</dbReference>
<proteinExistence type="predicted"/>
<dbReference type="Gene3D" id="3.30.565.10">
    <property type="entry name" value="Histidine kinase-like ATPase, C-terminal domain"/>
    <property type="match status" value="1"/>
</dbReference>
<dbReference type="GO" id="GO:0000155">
    <property type="term" value="F:phosphorelay sensor kinase activity"/>
    <property type="evidence" value="ECO:0007669"/>
    <property type="project" value="InterPro"/>
</dbReference>
<dbReference type="CDD" id="cd00075">
    <property type="entry name" value="HATPase"/>
    <property type="match status" value="1"/>
</dbReference>
<evidence type="ECO:0000256" key="10">
    <source>
        <dbReference type="SAM" id="Phobius"/>
    </source>
</evidence>
<dbReference type="PROSITE" id="PS50885">
    <property type="entry name" value="HAMP"/>
    <property type="match status" value="1"/>
</dbReference>
<keyword evidence="8" id="KW-0067">ATP-binding</keyword>